<proteinExistence type="predicted"/>
<evidence type="ECO:0000313" key="4">
    <source>
        <dbReference type="Proteomes" id="UP000184079"/>
    </source>
</evidence>
<name>A0A1M5WAA2_9BACI</name>
<gene>
    <name evidence="3" type="ORF">SAMN05421807_11581</name>
</gene>
<dbReference type="AlphaFoldDB" id="A0A1M5WAA2"/>
<dbReference type="InterPro" id="IPR038765">
    <property type="entry name" value="Papain-like_cys_pep_sf"/>
</dbReference>
<organism evidence="3 4">
    <name type="scientific">Virgibacillus chiguensis</name>
    <dbReference type="NCBI Taxonomy" id="411959"/>
    <lineage>
        <taxon>Bacteria</taxon>
        <taxon>Bacillati</taxon>
        <taxon>Bacillota</taxon>
        <taxon>Bacilli</taxon>
        <taxon>Bacillales</taxon>
        <taxon>Bacillaceae</taxon>
        <taxon>Virgibacillus</taxon>
    </lineage>
</organism>
<dbReference type="PANTHER" id="PTHR38339">
    <property type="entry name" value="TRANSGLUTAMINASE DOMAIN PROTEIN"/>
    <property type="match status" value="1"/>
</dbReference>
<evidence type="ECO:0000259" key="2">
    <source>
        <dbReference type="SMART" id="SM00460"/>
    </source>
</evidence>
<dbReference type="InterPro" id="IPR002931">
    <property type="entry name" value="Transglutaminase-like"/>
</dbReference>
<evidence type="ECO:0000256" key="1">
    <source>
        <dbReference type="SAM" id="Phobius"/>
    </source>
</evidence>
<accession>A0A1M5WAA2</accession>
<dbReference type="Pfam" id="PF01841">
    <property type="entry name" value="Transglut_core"/>
    <property type="match status" value="1"/>
</dbReference>
<feature type="transmembrane region" description="Helical" evidence="1">
    <location>
        <begin position="350"/>
        <end position="368"/>
    </location>
</feature>
<dbReference type="SMART" id="SM00460">
    <property type="entry name" value="TGc"/>
    <property type="match status" value="1"/>
</dbReference>
<dbReference type="OrthoDB" id="9787782at2"/>
<dbReference type="Proteomes" id="UP000184079">
    <property type="component" value="Unassembled WGS sequence"/>
</dbReference>
<keyword evidence="1" id="KW-1133">Transmembrane helix</keyword>
<sequence length="399" mass="46504">MDNKVVYTFQYKNPTSANVYLWLATPPDTKHQQVINEKKTPPCQKNEDTIGNKISFYEIKPNETIKASYKIQLLNNTEDTLPELTQEEKNYYLRSTPMVCVNEEVRDIASLVTKGVENPKEQAKLLFFYIVKNYKYKFPPKARGVTHFLKSKKGDCGEFSFLFAALCRAIEIPCRIMVGAFTGGNHRAHVWNEIYLEQEGWIPVDTSMAATVKRQLWRYFFSPFQTLFWKTYFGKTEHQRIVFSIDTEHQPVPAYPKAIVQNKQPYSPFDIAGEPFIWGKDLVQNKIPYFQPMYLYYEDQKPLKDRTENFLGLWNVQETGKQKLTLLVRSISGYIALLFAIFYFSTNWDLLSILFPFPAFLFCLSFVIRKERVLFFSFATVFFGIIMLLVSMGAISTIL</sequence>
<dbReference type="EMBL" id="FQXD01000015">
    <property type="protein sequence ID" value="SHH84432.1"/>
    <property type="molecule type" value="Genomic_DNA"/>
</dbReference>
<keyword evidence="4" id="KW-1185">Reference proteome</keyword>
<feature type="domain" description="Transglutaminase-like" evidence="2">
    <location>
        <begin position="148"/>
        <end position="208"/>
    </location>
</feature>
<reference evidence="4" key="1">
    <citation type="submission" date="2016-11" db="EMBL/GenBank/DDBJ databases">
        <authorList>
            <person name="Varghese N."/>
            <person name="Submissions S."/>
        </authorList>
    </citation>
    <scope>NUCLEOTIDE SEQUENCE [LARGE SCALE GENOMIC DNA]</scope>
    <source>
        <strain evidence="4">CGMCC 1.6496</strain>
    </source>
</reference>
<dbReference type="RefSeq" id="WP_073011645.1">
    <property type="nucleotide sequence ID" value="NZ_FQXD01000015.1"/>
</dbReference>
<dbReference type="SUPFAM" id="SSF54001">
    <property type="entry name" value="Cysteine proteinases"/>
    <property type="match status" value="1"/>
</dbReference>
<feature type="transmembrane region" description="Helical" evidence="1">
    <location>
        <begin position="375"/>
        <end position="398"/>
    </location>
</feature>
<keyword evidence="1" id="KW-0812">Transmembrane</keyword>
<feature type="transmembrane region" description="Helical" evidence="1">
    <location>
        <begin position="326"/>
        <end position="344"/>
    </location>
</feature>
<protein>
    <submittedName>
        <fullName evidence="3">Transglutaminase-like superfamily protein</fullName>
    </submittedName>
</protein>
<keyword evidence="1" id="KW-0472">Membrane</keyword>
<evidence type="ECO:0000313" key="3">
    <source>
        <dbReference type="EMBL" id="SHH84432.1"/>
    </source>
</evidence>
<dbReference type="Gene3D" id="3.10.620.30">
    <property type="match status" value="1"/>
</dbReference>
<dbReference type="PANTHER" id="PTHR38339:SF1">
    <property type="entry name" value="TRANSGLUTAMINASE-LIKE DOMAIN-CONTAINING PROTEIN"/>
    <property type="match status" value="1"/>
</dbReference>